<organism evidence="2 3">
    <name type="scientific">Pseudoclavibacter terrae</name>
    <dbReference type="NCBI Taxonomy" id="1530195"/>
    <lineage>
        <taxon>Bacteria</taxon>
        <taxon>Bacillati</taxon>
        <taxon>Actinomycetota</taxon>
        <taxon>Actinomycetes</taxon>
        <taxon>Micrococcales</taxon>
        <taxon>Microbacteriaceae</taxon>
        <taxon>Pseudoclavibacter</taxon>
    </lineage>
</organism>
<comment type="caution">
    <text evidence="2">The sequence shown here is derived from an EMBL/GenBank/DDBJ whole genome shotgun (WGS) entry which is preliminary data.</text>
</comment>
<dbReference type="Proteomes" id="UP000490386">
    <property type="component" value="Unassembled WGS sequence"/>
</dbReference>
<dbReference type="PANTHER" id="PTHR33990">
    <property type="entry name" value="PROTEIN YJDN-RELATED"/>
    <property type="match status" value="1"/>
</dbReference>
<keyword evidence="3" id="KW-1185">Reference proteome</keyword>
<evidence type="ECO:0000313" key="3">
    <source>
        <dbReference type="Proteomes" id="UP000490386"/>
    </source>
</evidence>
<dbReference type="OrthoDB" id="9795306at2"/>
<reference evidence="2 3" key="1">
    <citation type="submission" date="2019-09" db="EMBL/GenBank/DDBJ databases">
        <title>Phylogeny of genus Pseudoclavibacter and closely related genus.</title>
        <authorList>
            <person name="Li Y."/>
        </authorList>
    </citation>
    <scope>NUCLEOTIDE SEQUENCE [LARGE SCALE GENOMIC DNA]</scope>
    <source>
        <strain evidence="2 3">THG-MD12</strain>
    </source>
</reference>
<evidence type="ECO:0000313" key="2">
    <source>
        <dbReference type="EMBL" id="KAB1636500.1"/>
    </source>
</evidence>
<dbReference type="CDD" id="cd06588">
    <property type="entry name" value="PhnB_like"/>
    <property type="match status" value="1"/>
</dbReference>
<sequence length="136" mass="14741">MAAILNPYIHLIDNAREALEYYKEVFGGELVMSTFGGSGMPMDGSESEKIMHGQLTTTSGFTIMASDTPSFIEPSPGRTVEISISGDAADELRGYWDKLADGGEIEQPLVQAPWGDTFGMLVDRFGIAWMINILGS</sequence>
<evidence type="ECO:0000259" key="1">
    <source>
        <dbReference type="Pfam" id="PF00903"/>
    </source>
</evidence>
<dbReference type="Pfam" id="PF00903">
    <property type="entry name" value="Glyoxalase"/>
    <property type="match status" value="1"/>
</dbReference>
<feature type="domain" description="Glyoxalase/fosfomycin resistance/dioxygenase" evidence="1">
    <location>
        <begin position="12"/>
        <end position="131"/>
    </location>
</feature>
<dbReference type="InterPro" id="IPR004360">
    <property type="entry name" value="Glyas_Fos-R_dOase_dom"/>
</dbReference>
<dbReference type="EMBL" id="WBJX01000006">
    <property type="protein sequence ID" value="KAB1636500.1"/>
    <property type="molecule type" value="Genomic_DNA"/>
</dbReference>
<dbReference type="PANTHER" id="PTHR33990:SF1">
    <property type="entry name" value="PROTEIN YJDN"/>
    <property type="match status" value="1"/>
</dbReference>
<gene>
    <name evidence="2" type="ORF">F8O03_16290</name>
</gene>
<protein>
    <submittedName>
        <fullName evidence="2">VOC family protein</fullName>
    </submittedName>
</protein>
<dbReference type="SUPFAM" id="SSF54593">
    <property type="entry name" value="Glyoxalase/Bleomycin resistance protein/Dihydroxybiphenyl dioxygenase"/>
    <property type="match status" value="1"/>
</dbReference>
<dbReference type="InterPro" id="IPR029068">
    <property type="entry name" value="Glyas_Bleomycin-R_OHBP_Dase"/>
</dbReference>
<dbReference type="AlphaFoldDB" id="A0A7J5AYK2"/>
<name>A0A7J5AYK2_9MICO</name>
<proteinExistence type="predicted"/>
<dbReference type="InterPro" id="IPR028973">
    <property type="entry name" value="PhnB-like"/>
</dbReference>
<dbReference type="RefSeq" id="WP_151424790.1">
    <property type="nucleotide sequence ID" value="NZ_WBJX01000006.1"/>
</dbReference>
<dbReference type="Gene3D" id="3.10.180.10">
    <property type="entry name" value="2,3-Dihydroxybiphenyl 1,2-Dioxygenase, domain 1"/>
    <property type="match status" value="1"/>
</dbReference>
<accession>A0A7J5AYK2</accession>